<accession>A0A4U0TUD0</accession>
<evidence type="ECO:0000313" key="2">
    <source>
        <dbReference type="EMBL" id="TKA25834.1"/>
    </source>
</evidence>
<dbReference type="Proteomes" id="UP000308549">
    <property type="component" value="Unassembled WGS sequence"/>
</dbReference>
<dbReference type="GO" id="GO:0016491">
    <property type="term" value="F:oxidoreductase activity"/>
    <property type="evidence" value="ECO:0007669"/>
    <property type="project" value="InterPro"/>
</dbReference>
<dbReference type="OrthoDB" id="3509362at2759"/>
<dbReference type="InterPro" id="IPR036291">
    <property type="entry name" value="NAD(P)-bd_dom_sf"/>
</dbReference>
<dbReference type="PANTHER" id="PTHR45033">
    <property type="match status" value="1"/>
</dbReference>
<feature type="domain" description="Enoyl reductase (ER)" evidence="1">
    <location>
        <begin position="22"/>
        <end position="213"/>
    </location>
</feature>
<keyword evidence="3" id="KW-1185">Reference proteome</keyword>
<dbReference type="Pfam" id="PF00107">
    <property type="entry name" value="ADH_zinc_N"/>
    <property type="match status" value="1"/>
</dbReference>
<dbReference type="InterPro" id="IPR020843">
    <property type="entry name" value="ER"/>
</dbReference>
<evidence type="ECO:0000259" key="1">
    <source>
        <dbReference type="SMART" id="SM00829"/>
    </source>
</evidence>
<dbReference type="PANTHER" id="PTHR45033:SF2">
    <property type="entry name" value="ZINC-TYPE ALCOHOL DEHYDROGENASE-LIKE PROTEIN C1773.06C"/>
    <property type="match status" value="1"/>
</dbReference>
<sequence>MACEDIWKPQPWFKRAFIANLVDLQDLGPSLLKPGKKQVLIRIHAAAYNYKDKLVVDHSPHYPFKAKVDLVPCLDGAGVVEEAGPCSIAAAVGATVIATSSSDDKLEVAKKLGANHLVNYRKSTDWATQVLQATDGTGVDLVVDVVGAASIEQSLKATRYGGAVVSVGLLSEDPTQKINIMQDVLFGAKTIQGMLGAGSMEQLSELARFMDKH</sequence>
<dbReference type="Gene3D" id="3.40.50.720">
    <property type="entry name" value="NAD(P)-binding Rossmann-like Domain"/>
    <property type="match status" value="1"/>
</dbReference>
<dbReference type="SUPFAM" id="SSF50129">
    <property type="entry name" value="GroES-like"/>
    <property type="match status" value="1"/>
</dbReference>
<dbReference type="InterPro" id="IPR052711">
    <property type="entry name" value="Zinc_ADH-like"/>
</dbReference>
<dbReference type="InterPro" id="IPR011032">
    <property type="entry name" value="GroES-like_sf"/>
</dbReference>
<dbReference type="SMART" id="SM00829">
    <property type="entry name" value="PKS_ER"/>
    <property type="match status" value="1"/>
</dbReference>
<dbReference type="Gene3D" id="3.90.180.10">
    <property type="entry name" value="Medium-chain alcohol dehydrogenases, catalytic domain"/>
    <property type="match status" value="2"/>
</dbReference>
<comment type="caution">
    <text evidence="2">The sequence shown here is derived from an EMBL/GenBank/DDBJ whole genome shotgun (WGS) entry which is preliminary data.</text>
</comment>
<dbReference type="AlphaFoldDB" id="A0A4U0TUD0"/>
<dbReference type="EMBL" id="NAJL01000032">
    <property type="protein sequence ID" value="TKA25834.1"/>
    <property type="molecule type" value="Genomic_DNA"/>
</dbReference>
<evidence type="ECO:0000313" key="3">
    <source>
        <dbReference type="Proteomes" id="UP000308549"/>
    </source>
</evidence>
<dbReference type="SUPFAM" id="SSF51735">
    <property type="entry name" value="NAD(P)-binding Rossmann-fold domains"/>
    <property type="match status" value="1"/>
</dbReference>
<proteinExistence type="predicted"/>
<reference evidence="2 3" key="1">
    <citation type="submission" date="2017-03" db="EMBL/GenBank/DDBJ databases">
        <title>Genomes of endolithic fungi from Antarctica.</title>
        <authorList>
            <person name="Coleine C."/>
            <person name="Masonjones S."/>
            <person name="Stajich J.E."/>
        </authorList>
    </citation>
    <scope>NUCLEOTIDE SEQUENCE [LARGE SCALE GENOMIC DNA]</scope>
    <source>
        <strain evidence="2 3">CCFEE 6315</strain>
    </source>
</reference>
<organism evidence="2 3">
    <name type="scientific">Salinomyces thailandicus</name>
    <dbReference type="NCBI Taxonomy" id="706561"/>
    <lineage>
        <taxon>Eukaryota</taxon>
        <taxon>Fungi</taxon>
        <taxon>Dikarya</taxon>
        <taxon>Ascomycota</taxon>
        <taxon>Pezizomycotina</taxon>
        <taxon>Dothideomycetes</taxon>
        <taxon>Dothideomycetidae</taxon>
        <taxon>Mycosphaerellales</taxon>
        <taxon>Teratosphaeriaceae</taxon>
        <taxon>Salinomyces</taxon>
    </lineage>
</organism>
<dbReference type="InterPro" id="IPR013149">
    <property type="entry name" value="ADH-like_C"/>
</dbReference>
<name>A0A4U0TUD0_9PEZI</name>
<protein>
    <recommendedName>
        <fullName evidence="1">Enoyl reductase (ER) domain-containing protein</fullName>
    </recommendedName>
</protein>
<gene>
    <name evidence="2" type="ORF">B0A50_05589</name>
</gene>